<sequence length="79" mass="8856">MTDQKEPMAWVVFDVATGKCVAALSASPRFEQDTKQEIEKIRRRLITIDVQFVTAEKAREEFAKGAPKVNPYLNATLSA</sequence>
<dbReference type="RefSeq" id="WP_029913492.1">
    <property type="nucleotide sequence ID" value="NZ_JMIU01000002.1"/>
</dbReference>
<keyword evidence="2" id="KW-1185">Reference proteome</keyword>
<protein>
    <submittedName>
        <fullName evidence="1">Uncharacterized protein</fullName>
    </submittedName>
</protein>
<gene>
    <name evidence="1" type="ORF">EI16_12415</name>
</gene>
<dbReference type="AlphaFoldDB" id="A0A066ZWK1"/>
<accession>A0A066ZWK1</accession>
<reference evidence="1 2" key="1">
    <citation type="submission" date="2014-04" db="EMBL/GenBank/DDBJ databases">
        <title>Draft genome sequence of Hydrogenovibrio marinus MH-110, a model organism for aerobic H2 metabolism.</title>
        <authorList>
            <person name="Cha H.J."/>
            <person name="Jo B.H."/>
            <person name="Hwang B.H."/>
        </authorList>
    </citation>
    <scope>NUCLEOTIDE SEQUENCE [LARGE SCALE GENOMIC DNA]</scope>
    <source>
        <strain evidence="1 2">MH-110</strain>
    </source>
</reference>
<dbReference type="Proteomes" id="UP000027341">
    <property type="component" value="Unassembled WGS sequence"/>
</dbReference>
<name>A0A066ZWK1_HYDMR</name>
<evidence type="ECO:0000313" key="2">
    <source>
        <dbReference type="Proteomes" id="UP000027341"/>
    </source>
</evidence>
<comment type="caution">
    <text evidence="1">The sequence shown here is derived from an EMBL/GenBank/DDBJ whole genome shotgun (WGS) entry which is preliminary data.</text>
</comment>
<dbReference type="EMBL" id="JMIU01000002">
    <property type="protein sequence ID" value="KDN94696.1"/>
    <property type="molecule type" value="Genomic_DNA"/>
</dbReference>
<organism evidence="1 2">
    <name type="scientific">Hydrogenovibrio marinus</name>
    <dbReference type="NCBI Taxonomy" id="28885"/>
    <lineage>
        <taxon>Bacteria</taxon>
        <taxon>Pseudomonadati</taxon>
        <taxon>Pseudomonadota</taxon>
        <taxon>Gammaproteobacteria</taxon>
        <taxon>Thiotrichales</taxon>
        <taxon>Piscirickettsiaceae</taxon>
        <taxon>Hydrogenovibrio</taxon>
    </lineage>
</organism>
<proteinExistence type="predicted"/>
<evidence type="ECO:0000313" key="1">
    <source>
        <dbReference type="EMBL" id="KDN94696.1"/>
    </source>
</evidence>
<dbReference type="STRING" id="28885.EI16_12415"/>